<feature type="transmembrane region" description="Helical" evidence="6">
    <location>
        <begin position="239"/>
        <end position="261"/>
    </location>
</feature>
<evidence type="ECO:0000256" key="3">
    <source>
        <dbReference type="ARBA" id="ARBA00022692"/>
    </source>
</evidence>
<proteinExistence type="inferred from homology"/>
<feature type="transmembrane region" description="Helical" evidence="6">
    <location>
        <begin position="211"/>
        <end position="233"/>
    </location>
</feature>
<dbReference type="RefSeq" id="WP_245960339.1">
    <property type="nucleotide sequence ID" value="NZ_REFO01000013.1"/>
</dbReference>
<protein>
    <submittedName>
        <fullName evidence="7">Putative PurR-regulated permease PerM</fullName>
    </submittedName>
</protein>
<gene>
    <name evidence="7" type="ORF">CLV39_1303</name>
</gene>
<dbReference type="GO" id="GO:0016020">
    <property type="term" value="C:membrane"/>
    <property type="evidence" value="ECO:0007669"/>
    <property type="project" value="UniProtKB-SubCell"/>
</dbReference>
<evidence type="ECO:0000256" key="4">
    <source>
        <dbReference type="ARBA" id="ARBA00022989"/>
    </source>
</evidence>
<evidence type="ECO:0000313" key="7">
    <source>
        <dbReference type="EMBL" id="RMA93242.1"/>
    </source>
</evidence>
<keyword evidence="4 6" id="KW-1133">Transmembrane helix</keyword>
<keyword evidence="8" id="KW-1185">Reference proteome</keyword>
<keyword evidence="3 6" id="KW-0812">Transmembrane</keyword>
<dbReference type="Pfam" id="PF01594">
    <property type="entry name" value="AI-2E_transport"/>
    <property type="match status" value="1"/>
</dbReference>
<feature type="transmembrane region" description="Helical" evidence="6">
    <location>
        <begin position="308"/>
        <end position="336"/>
    </location>
</feature>
<organism evidence="7 8">
    <name type="scientific">Hydrogenothermus marinus</name>
    <dbReference type="NCBI Taxonomy" id="133270"/>
    <lineage>
        <taxon>Bacteria</taxon>
        <taxon>Pseudomonadati</taxon>
        <taxon>Aquificota</taxon>
        <taxon>Aquificia</taxon>
        <taxon>Aquificales</taxon>
        <taxon>Hydrogenothermaceae</taxon>
        <taxon>Hydrogenothermus</taxon>
    </lineage>
</organism>
<dbReference type="PANTHER" id="PTHR21716:SF4">
    <property type="entry name" value="TRANSMEMBRANE PROTEIN 245"/>
    <property type="match status" value="1"/>
</dbReference>
<comment type="similarity">
    <text evidence="2">Belongs to the autoinducer-2 exporter (AI-2E) (TC 2.A.86) family.</text>
</comment>
<evidence type="ECO:0000256" key="5">
    <source>
        <dbReference type="ARBA" id="ARBA00023136"/>
    </source>
</evidence>
<dbReference type="Proteomes" id="UP000280842">
    <property type="component" value="Unassembled WGS sequence"/>
</dbReference>
<comment type="caution">
    <text evidence="7">The sequence shown here is derived from an EMBL/GenBank/DDBJ whole genome shotgun (WGS) entry which is preliminary data.</text>
</comment>
<feature type="transmembrane region" description="Helical" evidence="6">
    <location>
        <begin position="33"/>
        <end position="48"/>
    </location>
</feature>
<reference evidence="7 8" key="1">
    <citation type="submission" date="2018-10" db="EMBL/GenBank/DDBJ databases">
        <title>Genomic Encyclopedia of Archaeal and Bacterial Type Strains, Phase II (KMG-II): from individual species to whole genera.</title>
        <authorList>
            <person name="Goeker M."/>
        </authorList>
    </citation>
    <scope>NUCLEOTIDE SEQUENCE [LARGE SCALE GENOMIC DNA]</scope>
    <source>
        <strain evidence="7 8">VM1</strain>
    </source>
</reference>
<accession>A0A3M0BQP5</accession>
<feature type="transmembrane region" description="Helical" evidence="6">
    <location>
        <begin position="268"/>
        <end position="288"/>
    </location>
</feature>
<feature type="transmembrane region" description="Helical" evidence="6">
    <location>
        <begin position="154"/>
        <end position="176"/>
    </location>
</feature>
<feature type="transmembrane region" description="Helical" evidence="6">
    <location>
        <begin position="7"/>
        <end position="27"/>
    </location>
</feature>
<evidence type="ECO:0000256" key="1">
    <source>
        <dbReference type="ARBA" id="ARBA00004141"/>
    </source>
</evidence>
<evidence type="ECO:0000256" key="2">
    <source>
        <dbReference type="ARBA" id="ARBA00009773"/>
    </source>
</evidence>
<feature type="transmembrane region" description="Helical" evidence="6">
    <location>
        <begin position="60"/>
        <end position="85"/>
    </location>
</feature>
<dbReference type="InterPro" id="IPR002549">
    <property type="entry name" value="AI-2E-like"/>
</dbReference>
<name>A0A3M0BQP5_9AQUI</name>
<evidence type="ECO:0000256" key="6">
    <source>
        <dbReference type="SAM" id="Phobius"/>
    </source>
</evidence>
<keyword evidence="5 6" id="KW-0472">Membrane</keyword>
<dbReference type="PANTHER" id="PTHR21716">
    <property type="entry name" value="TRANSMEMBRANE PROTEIN"/>
    <property type="match status" value="1"/>
</dbReference>
<evidence type="ECO:0000313" key="8">
    <source>
        <dbReference type="Proteomes" id="UP000280842"/>
    </source>
</evidence>
<comment type="subcellular location">
    <subcellularLocation>
        <location evidence="1">Membrane</location>
        <topology evidence="1">Multi-pass membrane protein</topology>
    </subcellularLocation>
</comment>
<sequence>MNQSSNISNIFFFLSLAFFIGLGYFLFLPFVKIFLLSAFIVIILYPLYKRLNSYIKSDILSSLILSALVLLFIIIPSILIITVFINEFMALYPEILKKISKAQSIEKIFLSLPFVSDIQKYITVNFNTQIDIRSLLKNILSFVSEFLMAESKAIFLNIAFLIFGIVLMLFTIFFLFKDGENFYKWIYKLVPLHEKEKNYIVNSSYQAIQGIVLGSFLTALAQGILSFIGYFFAGISFSLFWAIMTFFASFIPIGGASLVWVPIAIYLLFSKGIITAVLFSLWGTFVISTVDNIIKPIVIGEKANIHPAIMFFSILGGLNLFGFIGIFVAPIIVVILHNLLNIYMERYSIPN</sequence>
<dbReference type="EMBL" id="REFO01000013">
    <property type="protein sequence ID" value="RMA93242.1"/>
    <property type="molecule type" value="Genomic_DNA"/>
</dbReference>
<dbReference type="AlphaFoldDB" id="A0A3M0BQP5"/>